<evidence type="ECO:0000313" key="3">
    <source>
        <dbReference type="EMBL" id="SFR31404.1"/>
    </source>
</evidence>
<dbReference type="STRING" id="400055.SAMN04490243_0210"/>
<keyword evidence="4" id="KW-1185">Reference proteome</keyword>
<proteinExistence type="predicted"/>
<evidence type="ECO:0000313" key="4">
    <source>
        <dbReference type="Proteomes" id="UP000199534"/>
    </source>
</evidence>
<keyword evidence="2" id="KW-0472">Membrane</keyword>
<sequence length="113" mass="13928">MKKWFANLRGKRWFRIASNIYVLILSVFVVWMLFFDTNSMLIHNELHRENQKLQQQKEFLQEQIARDREIIERLSDPAELEKFAREKYFLKKEGEDIYIIEYQDSLKQEPDDR</sequence>
<name>A0A1I6FNG8_9FLAO</name>
<dbReference type="EMBL" id="FOYQ01000001">
    <property type="protein sequence ID" value="SFR31404.1"/>
    <property type="molecule type" value="Genomic_DNA"/>
</dbReference>
<feature type="coiled-coil region" evidence="1">
    <location>
        <begin position="43"/>
        <end position="70"/>
    </location>
</feature>
<dbReference type="InterPro" id="IPR007060">
    <property type="entry name" value="FtsL/DivIC"/>
</dbReference>
<dbReference type="Pfam" id="PF04977">
    <property type="entry name" value="DivIC"/>
    <property type="match status" value="1"/>
</dbReference>
<evidence type="ECO:0000256" key="2">
    <source>
        <dbReference type="SAM" id="Phobius"/>
    </source>
</evidence>
<keyword evidence="2" id="KW-0812">Transmembrane</keyword>
<evidence type="ECO:0000256" key="1">
    <source>
        <dbReference type="SAM" id="Coils"/>
    </source>
</evidence>
<keyword evidence="2" id="KW-1133">Transmembrane helix</keyword>
<feature type="transmembrane region" description="Helical" evidence="2">
    <location>
        <begin position="12"/>
        <end position="34"/>
    </location>
</feature>
<organism evidence="3 4">
    <name type="scientific">Robiginitalea myxolifaciens</name>
    <dbReference type="NCBI Taxonomy" id="400055"/>
    <lineage>
        <taxon>Bacteria</taxon>
        <taxon>Pseudomonadati</taxon>
        <taxon>Bacteroidota</taxon>
        <taxon>Flavobacteriia</taxon>
        <taxon>Flavobacteriales</taxon>
        <taxon>Flavobacteriaceae</taxon>
        <taxon>Robiginitalea</taxon>
    </lineage>
</organism>
<dbReference type="AlphaFoldDB" id="A0A1I6FNG8"/>
<protein>
    <submittedName>
        <fullName evidence="3">Septum formation initiator</fullName>
    </submittedName>
</protein>
<reference evidence="3 4" key="1">
    <citation type="submission" date="2016-10" db="EMBL/GenBank/DDBJ databases">
        <authorList>
            <person name="de Groot N.N."/>
        </authorList>
    </citation>
    <scope>NUCLEOTIDE SEQUENCE [LARGE SCALE GENOMIC DNA]</scope>
    <source>
        <strain evidence="3 4">DSM 21019</strain>
    </source>
</reference>
<accession>A0A1I6FNG8</accession>
<keyword evidence="1" id="KW-0175">Coiled coil</keyword>
<dbReference type="RefSeq" id="WP_317040328.1">
    <property type="nucleotide sequence ID" value="NZ_FOYQ01000001.1"/>
</dbReference>
<gene>
    <name evidence="3" type="ORF">SAMN04490243_0210</name>
</gene>
<dbReference type="Proteomes" id="UP000199534">
    <property type="component" value="Unassembled WGS sequence"/>
</dbReference>